<dbReference type="InterPro" id="IPR055902">
    <property type="entry name" value="DUF7479"/>
</dbReference>
<proteinExistence type="predicted"/>
<comment type="caution">
    <text evidence="2">The sequence shown here is derived from an EMBL/GenBank/DDBJ whole genome shotgun (WGS) entry which is preliminary data.</text>
</comment>
<evidence type="ECO:0000259" key="1">
    <source>
        <dbReference type="Pfam" id="PF24292"/>
    </source>
</evidence>
<organism evidence="2 3">
    <name type="scientific">Anaeromicrobium sediminis</name>
    <dbReference type="NCBI Taxonomy" id="1478221"/>
    <lineage>
        <taxon>Bacteria</taxon>
        <taxon>Bacillati</taxon>
        <taxon>Bacillota</taxon>
        <taxon>Clostridia</taxon>
        <taxon>Peptostreptococcales</taxon>
        <taxon>Thermotaleaceae</taxon>
        <taxon>Anaeromicrobium</taxon>
    </lineage>
</organism>
<evidence type="ECO:0000313" key="3">
    <source>
        <dbReference type="Proteomes" id="UP000216024"/>
    </source>
</evidence>
<accession>A0A267MLS8</accession>
<protein>
    <recommendedName>
        <fullName evidence="1">DUF7479 domain-containing protein</fullName>
    </recommendedName>
</protein>
<dbReference type="AlphaFoldDB" id="A0A267MLS8"/>
<reference evidence="2 3" key="1">
    <citation type="submission" date="2017-06" db="EMBL/GenBank/DDBJ databases">
        <title>Draft genome sequence of anaerobic fermentative bacterium Anaeromicrobium sediminis DY2726D isolated from West Pacific Ocean sediments.</title>
        <authorList>
            <person name="Zeng X."/>
        </authorList>
    </citation>
    <scope>NUCLEOTIDE SEQUENCE [LARGE SCALE GENOMIC DNA]</scope>
    <source>
        <strain evidence="2 3">DY2726D</strain>
    </source>
</reference>
<name>A0A267MLS8_9FIRM</name>
<gene>
    <name evidence="2" type="ORF">CCE28_03195</name>
</gene>
<keyword evidence="3" id="KW-1185">Reference proteome</keyword>
<sequence>MYKCGKCNVEMEEEFDIQMKYQDIDLPEAEGLRCSVCGIEFLEESVVVDELNGSETMLESK</sequence>
<dbReference type="Pfam" id="PF24292">
    <property type="entry name" value="DUF7479"/>
    <property type="match status" value="1"/>
</dbReference>
<evidence type="ECO:0000313" key="2">
    <source>
        <dbReference type="EMBL" id="PAB60564.1"/>
    </source>
</evidence>
<dbReference type="OrthoDB" id="159416at2"/>
<dbReference type="RefSeq" id="WP_095130932.1">
    <property type="nucleotide sequence ID" value="NZ_NIBG01000002.1"/>
</dbReference>
<feature type="domain" description="DUF7479" evidence="1">
    <location>
        <begin position="3"/>
        <end position="61"/>
    </location>
</feature>
<dbReference type="Proteomes" id="UP000216024">
    <property type="component" value="Unassembled WGS sequence"/>
</dbReference>
<dbReference type="EMBL" id="NIBG01000002">
    <property type="protein sequence ID" value="PAB60564.1"/>
    <property type="molecule type" value="Genomic_DNA"/>
</dbReference>